<dbReference type="Pfam" id="PF01425">
    <property type="entry name" value="Amidase"/>
    <property type="match status" value="1"/>
</dbReference>
<dbReference type="NCBIfam" id="TIGR02713">
    <property type="entry name" value="allophanate_hyd"/>
    <property type="match status" value="1"/>
</dbReference>
<name>A0A3A5HAC8_9ACTN</name>
<dbReference type="InterPro" id="IPR053844">
    <property type="entry name" value="AH_C"/>
</dbReference>
<dbReference type="InterPro" id="IPR014085">
    <property type="entry name" value="Allophanate_hydrolase"/>
</dbReference>
<dbReference type="PANTHER" id="PTHR11895">
    <property type="entry name" value="TRANSAMIDASE"/>
    <property type="match status" value="1"/>
</dbReference>
<dbReference type="InterPro" id="IPR036928">
    <property type="entry name" value="AS_sf"/>
</dbReference>
<accession>A0A3A5HAC8</accession>
<keyword evidence="3" id="KW-0378">Hydrolase</keyword>
<comment type="caution">
    <text evidence="3">The sequence shown here is derived from an EMBL/GenBank/DDBJ whole genome shotgun (WGS) entry which is preliminary data.</text>
</comment>
<evidence type="ECO:0000313" key="3">
    <source>
        <dbReference type="EMBL" id="RJS44990.1"/>
    </source>
</evidence>
<dbReference type="InterPro" id="IPR023631">
    <property type="entry name" value="Amidase_dom"/>
</dbReference>
<dbReference type="InterPro" id="IPR000120">
    <property type="entry name" value="Amidase"/>
</dbReference>
<evidence type="ECO:0000259" key="1">
    <source>
        <dbReference type="Pfam" id="PF01425"/>
    </source>
</evidence>
<sequence length="597" mass="61307">MSPTRSSPTGILAGGLGRERLRAAYRGGEMTPVDVVAAVLDRIEARGEDAVWTARVPRAEALAAAAALDLGQIDRLPLFGLPFAVKDNIDVAGLPTTAACPEFGYLPRESAPLVDRLVAAGAILVGKNNLDQFATGLNGTRSPYGVPVNPQVPGLIPGGSSSGSAVAVAAGLVSFSIGTDTAGSGRVPAALTDIVGVKPSIGLVSATGIVPACRSLDCSSVFASSVADGAAVLAVLGGPDVADPWSRRLPVPAGDLPPLALAGLRLGVPSAISGWGTRGEQEAWLTCCARLVDAGVELVPLDLDELLEAGRELYQGAWVAERLSGLEEFLEREPAAVLPVIRTILADGAEVTGAEVFRALSGMHGRRARARALLADVDALLTPTVVETFTVEEMLADPISLNTRLGRFTTFTNLLDLCAVAVPVRPWSVAPFGVSVQAAAGRDEVALRIAAAIEGMAGVSPSGAAPVDGGLELAVVGAHLRGMPLHHELEACEAVFLERTTTAAAYELHALAGPGLGKPGLRRVASGGVPIEVEVYRLPLAEAGRFLAGVPAPLGIGQLELGDGRWVHGFVCEPIGFAGATDVSAYGGWRAFRTAQP</sequence>
<dbReference type="AlphaFoldDB" id="A0A3A5HAC8"/>
<dbReference type="Gene3D" id="3.10.490.10">
    <property type="entry name" value="Gamma-glutamyl cyclotransferase-like"/>
    <property type="match status" value="1"/>
</dbReference>
<dbReference type="EMBL" id="QYRP01000002">
    <property type="protein sequence ID" value="RJS44990.1"/>
    <property type="molecule type" value="Genomic_DNA"/>
</dbReference>
<dbReference type="Gene3D" id="1.20.58.1700">
    <property type="match status" value="1"/>
</dbReference>
<feature type="domain" description="Allophanate hydrolase C-terminal" evidence="2">
    <location>
        <begin position="472"/>
        <end position="593"/>
    </location>
</feature>
<protein>
    <submittedName>
        <fullName evidence="3">Allophanate hydrolase</fullName>
        <ecNumber evidence="3">3.5.1.54</ecNumber>
    </submittedName>
</protein>
<dbReference type="RefSeq" id="WP_120058894.1">
    <property type="nucleotide sequence ID" value="NZ_QYRP01000002.1"/>
</dbReference>
<dbReference type="SUPFAM" id="SSF75304">
    <property type="entry name" value="Amidase signature (AS) enzymes"/>
    <property type="match status" value="1"/>
</dbReference>
<gene>
    <name evidence="3" type="primary">atzF</name>
    <name evidence="3" type="ORF">D4739_01165</name>
</gene>
<proteinExistence type="predicted"/>
<dbReference type="Proteomes" id="UP000276542">
    <property type="component" value="Unassembled WGS sequence"/>
</dbReference>
<dbReference type="NCBIfam" id="NF006043">
    <property type="entry name" value="PRK08186.1"/>
    <property type="match status" value="1"/>
</dbReference>
<dbReference type="Pfam" id="PF21986">
    <property type="entry name" value="AH_C"/>
    <property type="match status" value="1"/>
</dbReference>
<dbReference type="OrthoDB" id="182039at2"/>
<reference evidence="4" key="1">
    <citation type="submission" date="2018-09" db="EMBL/GenBank/DDBJ databases">
        <authorList>
            <person name="Zhu H."/>
        </authorList>
    </citation>
    <scope>NUCLEOTIDE SEQUENCE [LARGE SCALE GENOMIC DNA]</scope>
    <source>
        <strain evidence="4">K1W22B-1</strain>
    </source>
</reference>
<dbReference type="PANTHER" id="PTHR11895:SF169">
    <property type="entry name" value="GLUTAMYL-TRNA(GLN) AMIDOTRANSFERASE"/>
    <property type="match status" value="1"/>
</dbReference>
<evidence type="ECO:0000313" key="4">
    <source>
        <dbReference type="Proteomes" id="UP000276542"/>
    </source>
</evidence>
<dbReference type="EC" id="3.5.1.54" evidence="3"/>
<feature type="domain" description="Amidase" evidence="1">
    <location>
        <begin position="34"/>
        <end position="444"/>
    </location>
</feature>
<dbReference type="Gene3D" id="3.90.1300.10">
    <property type="entry name" value="Amidase signature (AS) domain"/>
    <property type="match status" value="1"/>
</dbReference>
<dbReference type="GO" id="GO:0004039">
    <property type="term" value="F:allophanate hydrolase activity"/>
    <property type="evidence" value="ECO:0007669"/>
    <property type="project" value="UniProtKB-EC"/>
</dbReference>
<organism evidence="3 4">
    <name type="scientific">Nocardioides cavernaquae</name>
    <dbReference type="NCBI Taxonomy" id="2321396"/>
    <lineage>
        <taxon>Bacteria</taxon>
        <taxon>Bacillati</taxon>
        <taxon>Actinomycetota</taxon>
        <taxon>Actinomycetes</taxon>
        <taxon>Propionibacteriales</taxon>
        <taxon>Nocardioidaceae</taxon>
        <taxon>Nocardioides</taxon>
    </lineage>
</organism>
<evidence type="ECO:0000259" key="2">
    <source>
        <dbReference type="Pfam" id="PF21986"/>
    </source>
</evidence>
<keyword evidence="4" id="KW-1185">Reference proteome</keyword>